<gene>
    <name evidence="1" type="ORF">QI30_05895</name>
</gene>
<comment type="caution">
    <text evidence="1">The sequence shown here is derived from an EMBL/GenBank/DDBJ whole genome shotgun (WGS) entry which is preliminary data.</text>
</comment>
<evidence type="ECO:0008006" key="3">
    <source>
        <dbReference type="Google" id="ProtNLM"/>
    </source>
</evidence>
<dbReference type="EMBL" id="JTFC01000025">
    <property type="protein sequence ID" value="RUS57453.1"/>
    <property type="molecule type" value="Genomic_DNA"/>
</dbReference>
<organism evidence="1 2">
    <name type="scientific">Candidatus Kurthia intestinigallinarum</name>
    <dbReference type="NCBI Taxonomy" id="1562256"/>
    <lineage>
        <taxon>Bacteria</taxon>
        <taxon>Bacillati</taxon>
        <taxon>Bacillota</taxon>
        <taxon>Bacilli</taxon>
        <taxon>Bacillales</taxon>
        <taxon>Caryophanaceae</taxon>
        <taxon>Kurthia</taxon>
    </lineage>
</organism>
<dbReference type="OrthoDB" id="2456253at2"/>
<evidence type="ECO:0000313" key="2">
    <source>
        <dbReference type="Proteomes" id="UP000288623"/>
    </source>
</evidence>
<evidence type="ECO:0000313" key="1">
    <source>
        <dbReference type="EMBL" id="RUS57453.1"/>
    </source>
</evidence>
<keyword evidence="2" id="KW-1185">Reference proteome</keyword>
<dbReference type="RefSeq" id="WP_126990007.1">
    <property type="nucleotide sequence ID" value="NZ_JTFC01000025.1"/>
</dbReference>
<accession>A0A433RW15</accession>
<proteinExistence type="predicted"/>
<sequence>MILEQRGSTCGIYAFLNGVHALHPLHAHTQEIDEAVITLIRDTCYGKKGAAGETLLGEFFSCEALASFLNKHSRVLSHALEFPLYEAKIIPITALGTYDDGFYIVPGIRKRKWYERERNASLHWMTALIDGRVLNSAYATEQHMTLAELEAFNDALLNRRFSWPLWRRQNSYDLSDEAVSVPTSREMRQLENDIPHFSRQLTFERGSVLYVSKH</sequence>
<dbReference type="Proteomes" id="UP000288623">
    <property type="component" value="Unassembled WGS sequence"/>
</dbReference>
<name>A0A433RW15_9BACL</name>
<dbReference type="AlphaFoldDB" id="A0A433RW15"/>
<reference evidence="1 2" key="1">
    <citation type="submission" date="2014-11" db="EMBL/GenBank/DDBJ databases">
        <title>Genome sequence and analysis of novel Kurthia sp.</title>
        <authorList>
            <person name="Lawson J.N."/>
            <person name="Gonzalez J.E."/>
            <person name="Rinauldi L."/>
            <person name="Xuan Z."/>
            <person name="Firman A."/>
            <person name="Shaddox L."/>
            <person name="Trudeau A."/>
            <person name="Shah S."/>
            <person name="Reiman D."/>
        </authorList>
    </citation>
    <scope>NUCLEOTIDE SEQUENCE [LARGE SCALE GENOMIC DNA]</scope>
    <source>
        <strain evidence="1 2">3B1D</strain>
    </source>
</reference>
<protein>
    <recommendedName>
        <fullName evidence="3">Peptidase C39-like domain-containing protein</fullName>
    </recommendedName>
</protein>